<protein>
    <recommendedName>
        <fullName evidence="5">Tripartite tricarboxylate transporter substrate binding protein</fullName>
    </recommendedName>
</protein>
<organism evidence="3 4">
    <name type="scientific">Candidimonas nitroreducens</name>
    <dbReference type="NCBI Taxonomy" id="683354"/>
    <lineage>
        <taxon>Bacteria</taxon>
        <taxon>Pseudomonadati</taxon>
        <taxon>Pseudomonadota</taxon>
        <taxon>Betaproteobacteria</taxon>
        <taxon>Burkholderiales</taxon>
        <taxon>Alcaligenaceae</taxon>
        <taxon>Candidimonas</taxon>
    </lineage>
</organism>
<reference evidence="4" key="1">
    <citation type="submission" date="2017-06" db="EMBL/GenBank/DDBJ databases">
        <title>Herbaspirillum phytohormonus sp. nov., isolated from the root nodule of Robinia pseudoacacia in lead-zinc mine.</title>
        <authorList>
            <person name="Fan M."/>
            <person name="Lin Y."/>
        </authorList>
    </citation>
    <scope>NUCLEOTIDE SEQUENCE [LARGE SCALE GENOMIC DNA]</scope>
    <source>
        <strain evidence="4">SC-089</strain>
    </source>
</reference>
<keyword evidence="2" id="KW-0812">Transmembrane</keyword>
<evidence type="ECO:0000313" key="3">
    <source>
        <dbReference type="EMBL" id="OWT63907.1"/>
    </source>
</evidence>
<dbReference type="PIRSF" id="PIRSF017082">
    <property type="entry name" value="YflP"/>
    <property type="match status" value="1"/>
</dbReference>
<proteinExistence type="inferred from homology"/>
<evidence type="ECO:0000313" key="4">
    <source>
        <dbReference type="Proteomes" id="UP000214603"/>
    </source>
</evidence>
<dbReference type="PANTHER" id="PTHR42928:SF5">
    <property type="entry name" value="BLR1237 PROTEIN"/>
    <property type="match status" value="1"/>
</dbReference>
<accession>A0A225MRA8</accession>
<evidence type="ECO:0000256" key="2">
    <source>
        <dbReference type="SAM" id="Phobius"/>
    </source>
</evidence>
<comment type="similarity">
    <text evidence="1">Belongs to the UPF0065 (bug) family.</text>
</comment>
<dbReference type="AlphaFoldDB" id="A0A225MRA8"/>
<dbReference type="Pfam" id="PF03401">
    <property type="entry name" value="TctC"/>
    <property type="match status" value="1"/>
</dbReference>
<evidence type="ECO:0000256" key="1">
    <source>
        <dbReference type="ARBA" id="ARBA00006987"/>
    </source>
</evidence>
<gene>
    <name evidence="3" type="ORF">CEY11_06280</name>
</gene>
<dbReference type="Gene3D" id="3.40.190.150">
    <property type="entry name" value="Bordetella uptake gene, domain 1"/>
    <property type="match status" value="1"/>
</dbReference>
<name>A0A225MRA8_9BURK</name>
<dbReference type="InterPro" id="IPR042100">
    <property type="entry name" value="Bug_dom1"/>
</dbReference>
<keyword evidence="2" id="KW-0472">Membrane</keyword>
<dbReference type="Proteomes" id="UP000214603">
    <property type="component" value="Unassembled WGS sequence"/>
</dbReference>
<dbReference type="PANTHER" id="PTHR42928">
    <property type="entry name" value="TRICARBOXYLATE-BINDING PROTEIN"/>
    <property type="match status" value="1"/>
</dbReference>
<dbReference type="CDD" id="cd13578">
    <property type="entry name" value="PBP2_Bug27"/>
    <property type="match status" value="1"/>
</dbReference>
<keyword evidence="4" id="KW-1185">Reference proteome</keyword>
<evidence type="ECO:0008006" key="5">
    <source>
        <dbReference type="Google" id="ProtNLM"/>
    </source>
</evidence>
<dbReference type="Gene3D" id="3.40.190.10">
    <property type="entry name" value="Periplasmic binding protein-like II"/>
    <property type="match status" value="1"/>
</dbReference>
<keyword evidence="2" id="KW-1133">Transmembrane helix</keyword>
<sequence>MATSRYRRNRVWAWHLMRQSVQSIRTPTYHFPSTIRVSLDQQENDMITRRQLLGAASMVLPGAGLIHSVAHAAYPERPIRLVVPYAPGGGSDVLARLVANAMSRRLSKSIVVENKGGAGGALGLEYVVRAPADGYTLILLSTSHASNAAVMSLTYDVIKDVTPIGLIASGPWILVVNSNLHVSDVTELLALAKAKPDSLNYASSGTGSSTHLATALFAQKAGIKVTHVPYRSSGQALTDLIAGRVQFMLASAPSVTGYVRDGKLKALCVSTAKRSPLFPDLPTAEQAGIHGFAEALWHGLAAPAKIPEKIVTALNQSLVSSLAEPSLRKQFETQGLEPQASTPQEFSTMLANDVALWRAIAKSIDIS</sequence>
<dbReference type="InterPro" id="IPR005064">
    <property type="entry name" value="BUG"/>
</dbReference>
<feature type="transmembrane region" description="Helical" evidence="2">
    <location>
        <begin position="52"/>
        <end position="74"/>
    </location>
</feature>
<comment type="caution">
    <text evidence="3">The sequence shown here is derived from an EMBL/GenBank/DDBJ whole genome shotgun (WGS) entry which is preliminary data.</text>
</comment>
<dbReference type="EMBL" id="NJIH01000003">
    <property type="protein sequence ID" value="OWT63907.1"/>
    <property type="molecule type" value="Genomic_DNA"/>
</dbReference>
<dbReference type="SUPFAM" id="SSF53850">
    <property type="entry name" value="Periplasmic binding protein-like II"/>
    <property type="match status" value="1"/>
</dbReference>